<protein>
    <submittedName>
        <fullName evidence="1">Uncharacterized protein</fullName>
    </submittedName>
</protein>
<dbReference type="EMBL" id="JBHTIR010004077">
    <property type="protein sequence ID" value="MFD0856352.1"/>
    <property type="molecule type" value="Genomic_DNA"/>
</dbReference>
<comment type="caution">
    <text evidence="1">The sequence shown here is derived from an EMBL/GenBank/DDBJ whole genome shotgun (WGS) entry which is preliminary data.</text>
</comment>
<gene>
    <name evidence="1" type="ORF">ACFQ07_29195</name>
</gene>
<sequence length="214" mass="24633">MSERLTAEIDRLYEVFGRVPRPLRMEGCSHCVEPDEDRPLLETPLRSLDEDTLRRYATDALYLWGDVDDLRYFLPRLLELAAEDEFNFPDPEIVFRKLSAGEFQTWADDERDAVHAFLARWWETRLEDDDPCPCIETVLCSLGLTRVDLAPFLEHWERLDSEGAIRNLHDFVIEDVTWRPSGPAGGGPKLRNGYWEFGPDGHQAVITWLTGGPA</sequence>
<evidence type="ECO:0000313" key="2">
    <source>
        <dbReference type="Proteomes" id="UP001597083"/>
    </source>
</evidence>
<organism evidence="1 2">
    <name type="scientific">Actinomadura adrarensis</name>
    <dbReference type="NCBI Taxonomy" id="1819600"/>
    <lineage>
        <taxon>Bacteria</taxon>
        <taxon>Bacillati</taxon>
        <taxon>Actinomycetota</taxon>
        <taxon>Actinomycetes</taxon>
        <taxon>Streptosporangiales</taxon>
        <taxon>Thermomonosporaceae</taxon>
        <taxon>Actinomadura</taxon>
    </lineage>
</organism>
<evidence type="ECO:0000313" key="1">
    <source>
        <dbReference type="EMBL" id="MFD0856352.1"/>
    </source>
</evidence>
<feature type="non-terminal residue" evidence="1">
    <location>
        <position position="214"/>
    </location>
</feature>
<accession>A0ABW3CS14</accession>
<proteinExistence type="predicted"/>
<dbReference type="Proteomes" id="UP001597083">
    <property type="component" value="Unassembled WGS sequence"/>
</dbReference>
<keyword evidence="2" id="KW-1185">Reference proteome</keyword>
<reference evidence="2" key="1">
    <citation type="journal article" date="2019" name="Int. J. Syst. Evol. Microbiol.">
        <title>The Global Catalogue of Microorganisms (GCM) 10K type strain sequencing project: providing services to taxonomists for standard genome sequencing and annotation.</title>
        <authorList>
            <consortium name="The Broad Institute Genomics Platform"/>
            <consortium name="The Broad Institute Genome Sequencing Center for Infectious Disease"/>
            <person name="Wu L."/>
            <person name="Ma J."/>
        </authorList>
    </citation>
    <scope>NUCLEOTIDE SEQUENCE [LARGE SCALE GENOMIC DNA]</scope>
    <source>
        <strain evidence="2">JCM 31696</strain>
    </source>
</reference>
<name>A0ABW3CS14_9ACTN</name>